<evidence type="ECO:0000256" key="1">
    <source>
        <dbReference type="SAM" id="MobiDB-lite"/>
    </source>
</evidence>
<accession>A0A439D5H3</accession>
<proteinExistence type="predicted"/>
<feature type="region of interest" description="Disordered" evidence="1">
    <location>
        <begin position="91"/>
        <end position="166"/>
    </location>
</feature>
<dbReference type="EMBL" id="RYZI01000145">
    <property type="protein sequence ID" value="RWA09651.1"/>
    <property type="molecule type" value="Genomic_DNA"/>
</dbReference>
<feature type="compositionally biased region" description="Low complexity" evidence="1">
    <location>
        <begin position="1"/>
        <end position="23"/>
    </location>
</feature>
<sequence>MSGAQQQGAHPAAGAGEASAPASFSNGVEQPYTPIFTHDATTPTAFAMTTTTGPYTTVTMLEPHISIVTTPTHIVTTTTNTAVTRTITIVTTPQPTPTPAPAPAPAPASTIPSPPSTRPPSGVGTPTTTDKKPREPSSQQANAPSTPPDPGHWMSSANRPPFLGGMGSPDAWVSPYSPYSPGLRHAPIGSSDPGSDSRNSNSGSETAPLCRVQPVLGGLPKWPGLKDWHKGLQGRWMRGSGSGSGADYDDEEVEETGRRGPRDRRNGSGRSRSGQNSLAEAIEEHRRRRLEVHYWGADEGRLTPAKLHALQLARSVSDI</sequence>
<feature type="compositionally biased region" description="Basic and acidic residues" evidence="1">
    <location>
        <begin position="255"/>
        <end position="266"/>
    </location>
</feature>
<protein>
    <submittedName>
        <fullName evidence="2">Uncharacterized protein</fullName>
    </submittedName>
</protein>
<dbReference type="Proteomes" id="UP000286045">
    <property type="component" value="Unassembled WGS sequence"/>
</dbReference>
<feature type="region of interest" description="Disordered" evidence="1">
    <location>
        <begin position="183"/>
        <end position="283"/>
    </location>
</feature>
<keyword evidence="3" id="KW-1185">Reference proteome</keyword>
<dbReference type="AlphaFoldDB" id="A0A439D5H3"/>
<reference evidence="2 3" key="1">
    <citation type="submission" date="2018-12" db="EMBL/GenBank/DDBJ databases">
        <title>Draft genome sequence of Xylaria grammica IHI A82.</title>
        <authorList>
            <person name="Buettner E."/>
            <person name="Kellner H."/>
        </authorList>
    </citation>
    <scope>NUCLEOTIDE SEQUENCE [LARGE SCALE GENOMIC DNA]</scope>
    <source>
        <strain evidence="2 3">IHI A82</strain>
    </source>
</reference>
<evidence type="ECO:0000313" key="2">
    <source>
        <dbReference type="EMBL" id="RWA09651.1"/>
    </source>
</evidence>
<feature type="compositionally biased region" description="Polar residues" evidence="1">
    <location>
        <begin position="192"/>
        <end position="205"/>
    </location>
</feature>
<comment type="caution">
    <text evidence="2">The sequence shown here is derived from an EMBL/GenBank/DDBJ whole genome shotgun (WGS) entry which is preliminary data.</text>
</comment>
<name>A0A439D5H3_9PEZI</name>
<organism evidence="2 3">
    <name type="scientific">Xylaria grammica</name>
    <dbReference type="NCBI Taxonomy" id="363999"/>
    <lineage>
        <taxon>Eukaryota</taxon>
        <taxon>Fungi</taxon>
        <taxon>Dikarya</taxon>
        <taxon>Ascomycota</taxon>
        <taxon>Pezizomycotina</taxon>
        <taxon>Sordariomycetes</taxon>
        <taxon>Xylariomycetidae</taxon>
        <taxon>Xylariales</taxon>
        <taxon>Xylariaceae</taxon>
        <taxon>Xylaria</taxon>
    </lineage>
</organism>
<feature type="region of interest" description="Disordered" evidence="1">
    <location>
        <begin position="1"/>
        <end position="26"/>
    </location>
</feature>
<gene>
    <name evidence="2" type="ORF">EKO27_g5464</name>
</gene>
<feature type="compositionally biased region" description="Low complexity" evidence="1">
    <location>
        <begin position="119"/>
        <end position="128"/>
    </location>
</feature>
<evidence type="ECO:0000313" key="3">
    <source>
        <dbReference type="Proteomes" id="UP000286045"/>
    </source>
</evidence>
<feature type="compositionally biased region" description="Pro residues" evidence="1">
    <location>
        <begin position="94"/>
        <end position="118"/>
    </location>
</feature>